<keyword evidence="1" id="KW-0732">Signal</keyword>
<feature type="chain" id="PRO_5022840370" description="Outer membrane beta-barrel protein" evidence="1">
    <location>
        <begin position="21"/>
        <end position="235"/>
    </location>
</feature>
<dbReference type="RefSeq" id="WP_147166521.1">
    <property type="nucleotide sequence ID" value="NZ_VOOR01000008.1"/>
</dbReference>
<evidence type="ECO:0008006" key="4">
    <source>
        <dbReference type="Google" id="ProtNLM"/>
    </source>
</evidence>
<organism evidence="2 3">
    <name type="scientific">Phaeodactylibacter luteus</name>
    <dbReference type="NCBI Taxonomy" id="1564516"/>
    <lineage>
        <taxon>Bacteria</taxon>
        <taxon>Pseudomonadati</taxon>
        <taxon>Bacteroidota</taxon>
        <taxon>Saprospiria</taxon>
        <taxon>Saprospirales</taxon>
        <taxon>Haliscomenobacteraceae</taxon>
        <taxon>Phaeodactylibacter</taxon>
    </lineage>
</organism>
<accession>A0A5C6RYA4</accession>
<evidence type="ECO:0000313" key="3">
    <source>
        <dbReference type="Proteomes" id="UP000321580"/>
    </source>
</evidence>
<keyword evidence="3" id="KW-1185">Reference proteome</keyword>
<comment type="caution">
    <text evidence="2">The sequence shown here is derived from an EMBL/GenBank/DDBJ whole genome shotgun (WGS) entry which is preliminary data.</text>
</comment>
<sequence length="235" mass="26277">MHSLFSASVLLFFYALPAFGQSPQGVQAYLGLGIGRFATFGDFAQERMTEALRPFKFSEGNLATPITGGQAMMGANLRIAPRLSLSLQGSYFFRKNGKAGQDRTLIRGRGTPDETVFDDFESRRSLAAFSAALIGYWSLTPSTESRLEIGTGLAHTFRKHRYQTFAWYNFTVDNQIALLESTYSTVRKNSWGIPFGARYTKPLSERLSLLCTFLGTFHFNEDFNSQLTFALGYTL</sequence>
<gene>
    <name evidence="2" type="ORF">FRY97_05945</name>
</gene>
<feature type="signal peptide" evidence="1">
    <location>
        <begin position="1"/>
        <end position="20"/>
    </location>
</feature>
<dbReference type="EMBL" id="VOOR01000008">
    <property type="protein sequence ID" value="TXB66352.1"/>
    <property type="molecule type" value="Genomic_DNA"/>
</dbReference>
<proteinExistence type="predicted"/>
<dbReference type="Proteomes" id="UP000321580">
    <property type="component" value="Unassembled WGS sequence"/>
</dbReference>
<dbReference type="AlphaFoldDB" id="A0A5C6RYA4"/>
<name>A0A5C6RYA4_9BACT</name>
<reference evidence="2 3" key="1">
    <citation type="submission" date="2019-08" db="EMBL/GenBank/DDBJ databases">
        <title>Genome of Phaeodactylibacter luteus.</title>
        <authorList>
            <person name="Bowman J.P."/>
        </authorList>
    </citation>
    <scope>NUCLEOTIDE SEQUENCE [LARGE SCALE GENOMIC DNA]</scope>
    <source>
        <strain evidence="2 3">KCTC 42180</strain>
    </source>
</reference>
<evidence type="ECO:0000313" key="2">
    <source>
        <dbReference type="EMBL" id="TXB66352.1"/>
    </source>
</evidence>
<protein>
    <recommendedName>
        <fullName evidence="4">Outer membrane beta-barrel protein</fullName>
    </recommendedName>
</protein>
<evidence type="ECO:0000256" key="1">
    <source>
        <dbReference type="SAM" id="SignalP"/>
    </source>
</evidence>
<dbReference type="OrthoDB" id="1492051at2"/>